<feature type="domain" description="AB hydrolase-1" evidence="1">
    <location>
        <begin position="23"/>
        <end position="245"/>
    </location>
</feature>
<proteinExistence type="predicted"/>
<comment type="caution">
    <text evidence="2">The sequence shown here is derived from an EMBL/GenBank/DDBJ whole genome shotgun (WGS) entry which is preliminary data.</text>
</comment>
<dbReference type="AlphaFoldDB" id="A0A074LQ77"/>
<keyword evidence="3" id="KW-1185">Reference proteome</keyword>
<dbReference type="PRINTS" id="PR00111">
    <property type="entry name" value="ABHYDROLASE"/>
</dbReference>
<dbReference type="Proteomes" id="UP000027931">
    <property type="component" value="Unassembled WGS sequence"/>
</dbReference>
<evidence type="ECO:0000313" key="3">
    <source>
        <dbReference type="Proteomes" id="UP000027931"/>
    </source>
</evidence>
<dbReference type="EMBL" id="JMIR01000020">
    <property type="protein sequence ID" value="KEO82610.1"/>
    <property type="molecule type" value="Genomic_DNA"/>
</dbReference>
<organism evidence="2 3">
    <name type="scientific">Tumebacillus flagellatus</name>
    <dbReference type="NCBI Taxonomy" id="1157490"/>
    <lineage>
        <taxon>Bacteria</taxon>
        <taxon>Bacillati</taxon>
        <taxon>Bacillota</taxon>
        <taxon>Bacilli</taxon>
        <taxon>Bacillales</taxon>
        <taxon>Alicyclobacillaceae</taxon>
        <taxon>Tumebacillus</taxon>
    </lineage>
</organism>
<dbReference type="OrthoDB" id="252464at2"/>
<dbReference type="InterPro" id="IPR029058">
    <property type="entry name" value="AB_hydrolase_fold"/>
</dbReference>
<accession>A0A074LQ77</accession>
<dbReference type="PANTHER" id="PTHR43798:SF33">
    <property type="entry name" value="HYDROLASE, PUTATIVE (AFU_ORTHOLOGUE AFUA_2G14860)-RELATED"/>
    <property type="match status" value="1"/>
</dbReference>
<dbReference type="Pfam" id="PF12697">
    <property type="entry name" value="Abhydrolase_6"/>
    <property type="match status" value="1"/>
</dbReference>
<evidence type="ECO:0000259" key="1">
    <source>
        <dbReference type="Pfam" id="PF12697"/>
    </source>
</evidence>
<dbReference type="PANTHER" id="PTHR43798">
    <property type="entry name" value="MONOACYLGLYCEROL LIPASE"/>
    <property type="match status" value="1"/>
</dbReference>
<dbReference type="RefSeq" id="WP_038089899.1">
    <property type="nucleotide sequence ID" value="NZ_JMIR01000020.1"/>
</dbReference>
<dbReference type="InterPro" id="IPR050266">
    <property type="entry name" value="AB_hydrolase_sf"/>
</dbReference>
<dbReference type="SUPFAM" id="SSF53474">
    <property type="entry name" value="alpha/beta-Hydrolases"/>
    <property type="match status" value="1"/>
</dbReference>
<name>A0A074LQ77_9BACL</name>
<evidence type="ECO:0000313" key="2">
    <source>
        <dbReference type="EMBL" id="KEO82610.1"/>
    </source>
</evidence>
<dbReference type="eggNOG" id="COG0596">
    <property type="taxonomic scope" value="Bacteria"/>
</dbReference>
<protein>
    <recommendedName>
        <fullName evidence="1">AB hydrolase-1 domain-containing protein</fullName>
    </recommendedName>
</protein>
<dbReference type="STRING" id="1157490.EL26_14590"/>
<dbReference type="InterPro" id="IPR000073">
    <property type="entry name" value="AB_hydrolase_1"/>
</dbReference>
<reference evidence="2 3" key="1">
    <citation type="journal article" date="2013" name="Int. J. Syst. Evol. Microbiol.">
        <title>Tumebacillus flagellatus sp. nov., an alpha-amylase/pullulanase-producing bacterium isolated from cassava wastewater.</title>
        <authorList>
            <person name="Wang Q."/>
            <person name="Xie N."/>
            <person name="Qin Y."/>
            <person name="Shen N."/>
            <person name="Zhu J."/>
            <person name="Mi H."/>
            <person name="Huang R."/>
        </authorList>
    </citation>
    <scope>NUCLEOTIDE SEQUENCE [LARGE SCALE GENOMIC DNA]</scope>
    <source>
        <strain evidence="2 3">GST4</strain>
    </source>
</reference>
<sequence length="258" mass="27772">MPHLTVNGANLYYEQAGSGEHALVLIHGNVASSRWWDDLFAPLAEQFTVVRLDLRGCGQSEPAGGNSVAQYAADVQGLLEQLGLKRVTVVGHSLGGAVSMQLAVTAPELLEGMVLINSAPAEGLVTPEERKPLIEMMIQDRNLMKMSLAAVIPTKASGEFFETLVDDAMIAGPTCVPNYTSLGETDYRPLLANTNVPTLIVFGTQDSLITLEMTQRTKDSIPGSEILFYEGIGHSPNIEAPERLLADLKAWVQEKVGV</sequence>
<dbReference type="GO" id="GO:0016020">
    <property type="term" value="C:membrane"/>
    <property type="evidence" value="ECO:0007669"/>
    <property type="project" value="TreeGrafter"/>
</dbReference>
<gene>
    <name evidence="2" type="ORF">EL26_14590</name>
</gene>
<dbReference type="Gene3D" id="3.40.50.1820">
    <property type="entry name" value="alpha/beta hydrolase"/>
    <property type="match status" value="1"/>
</dbReference>